<evidence type="ECO:0000256" key="3">
    <source>
        <dbReference type="ARBA" id="ARBA00011881"/>
    </source>
</evidence>
<dbReference type="GO" id="GO:0000287">
    <property type="term" value="F:magnesium ion binding"/>
    <property type="evidence" value="ECO:0007669"/>
    <property type="project" value="InterPro"/>
</dbReference>
<evidence type="ECO:0000256" key="8">
    <source>
        <dbReference type="ARBA" id="ARBA00022801"/>
    </source>
</evidence>
<gene>
    <name evidence="14" type="ORF">GOCE00092_LOCUS19016</name>
</gene>
<protein>
    <recommendedName>
        <fullName evidence="5">IMP-specific 5'-nucleotidase 1</fullName>
        <ecNumber evidence="4">3.1.3.99</ecNumber>
    </recommendedName>
</protein>
<sequence length="130" mass="13867">MRSYLGIPIHKTIHVGDQFLNTGNDYLARGVCPCIWITGPEETTYILKSILRLAGIDAGTTMTTAAAAAEGETLSSSSPATADNGHGTSVSKSSSLVDFSEVERRTKTIQLMDVYTGEILNSDSTNQPKV</sequence>
<evidence type="ECO:0000256" key="11">
    <source>
        <dbReference type="ARBA" id="ARBA00023080"/>
    </source>
</evidence>
<keyword evidence="7" id="KW-0547">Nucleotide-binding</keyword>
<evidence type="ECO:0000256" key="9">
    <source>
        <dbReference type="ARBA" id="ARBA00022840"/>
    </source>
</evidence>
<dbReference type="GO" id="GO:0005524">
    <property type="term" value="F:ATP binding"/>
    <property type="evidence" value="ECO:0007669"/>
    <property type="project" value="UniProtKB-KW"/>
</dbReference>
<dbReference type="AlphaFoldDB" id="A0A7S1VEI8"/>
<proteinExistence type="inferred from homology"/>
<comment type="similarity">
    <text evidence="2">Belongs to the ISN1 family.</text>
</comment>
<dbReference type="GO" id="GO:0071590">
    <property type="term" value="P:nicotinamide riboside biosynthetic process"/>
    <property type="evidence" value="ECO:0007669"/>
    <property type="project" value="TreeGrafter"/>
</dbReference>
<keyword evidence="8" id="KW-0378">Hydrolase</keyword>
<evidence type="ECO:0000256" key="2">
    <source>
        <dbReference type="ARBA" id="ARBA00005307"/>
    </source>
</evidence>
<organism evidence="14">
    <name type="scientific">Grammatophora oceanica</name>
    <dbReference type="NCBI Taxonomy" id="210454"/>
    <lineage>
        <taxon>Eukaryota</taxon>
        <taxon>Sar</taxon>
        <taxon>Stramenopiles</taxon>
        <taxon>Ochrophyta</taxon>
        <taxon>Bacillariophyta</taxon>
        <taxon>Fragilariophyceae</taxon>
        <taxon>Fragilariophycidae</taxon>
        <taxon>Rhabdonematales</taxon>
        <taxon>Grammatophoraceae</taxon>
        <taxon>Grammatophora</taxon>
    </lineage>
</organism>
<comment type="subunit">
    <text evidence="3">Homotetramer.</text>
</comment>
<dbReference type="EC" id="3.1.3.99" evidence="4"/>
<dbReference type="GO" id="GO:0006190">
    <property type="term" value="P:inosine salvage"/>
    <property type="evidence" value="ECO:0007669"/>
    <property type="project" value="InterPro"/>
</dbReference>
<dbReference type="PANTHER" id="PTHR28213">
    <property type="entry name" value="IMP-SPECIFIC 5'-NUCLEOTIDASE 1"/>
    <property type="match status" value="1"/>
</dbReference>
<evidence type="ECO:0000313" key="14">
    <source>
        <dbReference type="EMBL" id="CAD9295449.1"/>
    </source>
</evidence>
<feature type="region of interest" description="Disordered" evidence="13">
    <location>
        <begin position="70"/>
        <end position="97"/>
    </location>
</feature>
<dbReference type="GO" id="GO:0008253">
    <property type="term" value="F:5'-nucleotidase activity"/>
    <property type="evidence" value="ECO:0007669"/>
    <property type="project" value="InterPro"/>
</dbReference>
<name>A0A7S1VEI8_9STRA</name>
<keyword evidence="10" id="KW-0460">Magnesium</keyword>
<evidence type="ECO:0000256" key="10">
    <source>
        <dbReference type="ARBA" id="ARBA00022842"/>
    </source>
</evidence>
<comment type="catalytic activity">
    <reaction evidence="12">
        <text>IMP + H2O = inosine + phosphate</text>
        <dbReference type="Rhea" id="RHEA:27718"/>
        <dbReference type="ChEBI" id="CHEBI:15377"/>
        <dbReference type="ChEBI" id="CHEBI:17596"/>
        <dbReference type="ChEBI" id="CHEBI:43474"/>
        <dbReference type="ChEBI" id="CHEBI:58053"/>
        <dbReference type="EC" id="3.1.3.99"/>
    </reaction>
</comment>
<dbReference type="GO" id="GO:0009117">
    <property type="term" value="P:nucleotide metabolic process"/>
    <property type="evidence" value="ECO:0007669"/>
    <property type="project" value="UniProtKB-KW"/>
</dbReference>
<keyword evidence="6" id="KW-0479">Metal-binding</keyword>
<evidence type="ECO:0000256" key="13">
    <source>
        <dbReference type="SAM" id="MobiDB-lite"/>
    </source>
</evidence>
<dbReference type="GO" id="GO:0071592">
    <property type="term" value="P:nicotinic acid riboside biosynthetic process"/>
    <property type="evidence" value="ECO:0007669"/>
    <property type="project" value="TreeGrafter"/>
</dbReference>
<dbReference type="PANTHER" id="PTHR28213:SF1">
    <property type="entry name" value="IMP-SPECIFIC 5'-NUCLEOTIDASE 1"/>
    <property type="match status" value="1"/>
</dbReference>
<evidence type="ECO:0000256" key="6">
    <source>
        <dbReference type="ARBA" id="ARBA00022723"/>
    </source>
</evidence>
<keyword evidence="11" id="KW-0546">Nucleotide metabolism</keyword>
<evidence type="ECO:0000256" key="4">
    <source>
        <dbReference type="ARBA" id="ARBA00012894"/>
    </source>
</evidence>
<dbReference type="InterPro" id="IPR009453">
    <property type="entry name" value="ISN1"/>
</dbReference>
<evidence type="ECO:0000256" key="12">
    <source>
        <dbReference type="ARBA" id="ARBA00047413"/>
    </source>
</evidence>
<dbReference type="Pfam" id="PF06437">
    <property type="entry name" value="ISN1"/>
    <property type="match status" value="1"/>
</dbReference>
<evidence type="ECO:0000256" key="7">
    <source>
        <dbReference type="ARBA" id="ARBA00022741"/>
    </source>
</evidence>
<keyword evidence="9" id="KW-0067">ATP-binding</keyword>
<evidence type="ECO:0000256" key="5">
    <source>
        <dbReference type="ARBA" id="ARBA00015544"/>
    </source>
</evidence>
<reference evidence="14" key="1">
    <citation type="submission" date="2021-01" db="EMBL/GenBank/DDBJ databases">
        <authorList>
            <person name="Corre E."/>
            <person name="Pelletier E."/>
            <person name="Niang G."/>
            <person name="Scheremetjew M."/>
            <person name="Finn R."/>
            <person name="Kale V."/>
            <person name="Holt S."/>
            <person name="Cochrane G."/>
            <person name="Meng A."/>
            <person name="Brown T."/>
            <person name="Cohen L."/>
        </authorList>
    </citation>
    <scope>NUCLEOTIDE SEQUENCE</scope>
    <source>
        <strain evidence="14">CCMP 410</strain>
    </source>
</reference>
<accession>A0A7S1VEI8</accession>
<evidence type="ECO:0000256" key="1">
    <source>
        <dbReference type="ARBA" id="ARBA00001946"/>
    </source>
</evidence>
<comment type="cofactor">
    <cofactor evidence="1">
        <name>Mg(2+)</name>
        <dbReference type="ChEBI" id="CHEBI:18420"/>
    </cofactor>
</comment>
<dbReference type="EMBL" id="HBGK01036708">
    <property type="protein sequence ID" value="CAD9295449.1"/>
    <property type="molecule type" value="Transcribed_RNA"/>
</dbReference>